<protein>
    <submittedName>
        <fullName evidence="1">Uncharacterized protein</fullName>
    </submittedName>
</protein>
<accession>L0KZR5</accession>
<evidence type="ECO:0000313" key="1">
    <source>
        <dbReference type="EMBL" id="AGB50606.1"/>
    </source>
</evidence>
<keyword evidence="1" id="KW-0614">Plasmid</keyword>
<sequence>MSNQYNPVAKRLTIEEMKNIIAEEAVPIKGLDNEARIFVTETGEEASKVFLVAALMEKEDIGKEKTFWKAKVADPSGPIYVTAGEYQPEASAQLAEIPIHSIISIIGKLTSFETEDHTRIINIRAESVTPASAETQEIYLKELSGFLSERLEKNNLSPEIVAKYQPIVEKLLG</sequence>
<dbReference type="EMBL" id="CP003363">
    <property type="protein sequence ID" value="AGB50606.1"/>
    <property type="molecule type" value="Genomic_DNA"/>
</dbReference>
<gene>
    <name evidence="1" type="ordered locus">Metho_2466</name>
</gene>
<name>L0KZR5_METHD</name>
<geneLocation type="plasmid" evidence="1 2">
    <name>pMETHO01</name>
</geneLocation>
<dbReference type="AlphaFoldDB" id="L0KZR5"/>
<dbReference type="RefSeq" id="WP_015313738.1">
    <property type="nucleotide sequence ID" value="NC_019972.1"/>
</dbReference>
<evidence type="ECO:0000313" key="2">
    <source>
        <dbReference type="Proteomes" id="UP000010866"/>
    </source>
</evidence>
<dbReference type="KEGG" id="mhz:Metho_2466"/>
<keyword evidence="2" id="KW-1185">Reference proteome</keyword>
<dbReference type="HOGENOM" id="CLU_1544208_0_0_2"/>
<dbReference type="GeneID" id="14401428"/>
<proteinExistence type="predicted"/>
<organism evidence="1 2">
    <name type="scientific">Methanomethylovorans hollandica (strain DSM 15978 / NBRC 107637 / DMS1)</name>
    <dbReference type="NCBI Taxonomy" id="867904"/>
    <lineage>
        <taxon>Archaea</taxon>
        <taxon>Methanobacteriati</taxon>
        <taxon>Methanobacteriota</taxon>
        <taxon>Stenosarchaea group</taxon>
        <taxon>Methanomicrobia</taxon>
        <taxon>Methanosarcinales</taxon>
        <taxon>Methanosarcinaceae</taxon>
        <taxon>Methanomethylovorans</taxon>
    </lineage>
</organism>
<dbReference type="Proteomes" id="UP000010866">
    <property type="component" value="Plasmid pMETHO01"/>
</dbReference>
<reference evidence="2" key="1">
    <citation type="submission" date="2012-02" db="EMBL/GenBank/DDBJ databases">
        <title>Complete sequence of plasmid of Methanomethylovorans hollandica DSM 15978.</title>
        <authorList>
            <person name="Lucas S."/>
            <person name="Copeland A."/>
            <person name="Lapidus A."/>
            <person name="Glavina del Rio T."/>
            <person name="Dalin E."/>
            <person name="Tice H."/>
            <person name="Bruce D."/>
            <person name="Goodwin L."/>
            <person name="Pitluck S."/>
            <person name="Peters L."/>
            <person name="Mikhailova N."/>
            <person name="Held B."/>
            <person name="Kyrpides N."/>
            <person name="Mavromatis K."/>
            <person name="Ivanova N."/>
            <person name="Brettin T."/>
            <person name="Detter J.C."/>
            <person name="Han C."/>
            <person name="Larimer F."/>
            <person name="Land M."/>
            <person name="Hauser L."/>
            <person name="Markowitz V."/>
            <person name="Cheng J.-F."/>
            <person name="Hugenholtz P."/>
            <person name="Woyke T."/>
            <person name="Wu D."/>
            <person name="Spring S."/>
            <person name="Schroeder M."/>
            <person name="Brambilla E."/>
            <person name="Klenk H.-P."/>
            <person name="Eisen J.A."/>
        </authorList>
    </citation>
    <scope>NUCLEOTIDE SEQUENCE [LARGE SCALE GENOMIC DNA]</scope>
    <source>
        <strain evidence="2">DSM 15978 / NBRC 107637 / DMS1</strain>
        <plasmid evidence="2">Plasmid pMETHO01</plasmid>
    </source>
</reference>